<evidence type="ECO:0000313" key="3">
    <source>
        <dbReference type="Proteomes" id="UP001139366"/>
    </source>
</evidence>
<organism evidence="2 3">
    <name type="scientific">Flavobacterium potami</name>
    <dbReference type="NCBI Taxonomy" id="2872310"/>
    <lineage>
        <taxon>Bacteria</taxon>
        <taxon>Pseudomonadati</taxon>
        <taxon>Bacteroidota</taxon>
        <taxon>Flavobacteriia</taxon>
        <taxon>Flavobacteriales</taxon>
        <taxon>Flavobacteriaceae</taxon>
        <taxon>Flavobacterium</taxon>
    </lineage>
</organism>
<feature type="signal peptide" evidence="1">
    <location>
        <begin position="1"/>
        <end position="17"/>
    </location>
</feature>
<comment type="caution">
    <text evidence="2">The sequence shown here is derived from an EMBL/GenBank/DDBJ whole genome shotgun (WGS) entry which is preliminary data.</text>
</comment>
<protein>
    <submittedName>
        <fullName evidence="2">Uncharacterized protein</fullName>
    </submittedName>
</protein>
<name>A0A9X1KQ59_9FLAO</name>
<evidence type="ECO:0000313" key="2">
    <source>
        <dbReference type="EMBL" id="MBZ4035109.1"/>
    </source>
</evidence>
<keyword evidence="1" id="KW-0732">Signal</keyword>
<evidence type="ECO:0000256" key="1">
    <source>
        <dbReference type="SAM" id="SignalP"/>
    </source>
</evidence>
<gene>
    <name evidence="2" type="ORF">K6T82_10050</name>
</gene>
<dbReference type="RefSeq" id="WP_223705807.1">
    <property type="nucleotide sequence ID" value="NZ_JAINUY010000003.1"/>
</dbReference>
<sequence>MKKLLLAFLFLALNCHAQKKLDLKIEETVREGKKLYKSEMASWYGTDLFLEQYKNRENVGGYFSYSEDNVSKCIFFSKDEKPTVIGTIVFDETFDTKTAQFNLIERSFTKDENDLYAIRAKALNLMKTDTIFKFYQNTNPNLIPIISNGEKKVYVLTGPSNTGVVIYGNDYLITFDENNNLINRKSIHANIIPVNYGEQKDIILSAMHSHLPSTGELITPTDICTTMLYEKFAGWESVMVMSQEYVSIWNCKKDELSVMTRKAFDKISKK</sequence>
<dbReference type="EMBL" id="JAINUY010000003">
    <property type="protein sequence ID" value="MBZ4035109.1"/>
    <property type="molecule type" value="Genomic_DNA"/>
</dbReference>
<proteinExistence type="predicted"/>
<dbReference type="AlphaFoldDB" id="A0A9X1KQ59"/>
<dbReference type="Proteomes" id="UP001139366">
    <property type="component" value="Unassembled WGS sequence"/>
</dbReference>
<reference evidence="2 3" key="1">
    <citation type="journal article" date="2023" name="Antonie Van Leeuwenhoek">
        <title>Flavobacterium potami sp. nov., a multi-metal resistance genes harbouring bacterium isolated from shallow river silt.</title>
        <authorList>
            <person name="Li S."/>
            <person name="Mao S."/>
            <person name="Mu W."/>
            <person name="Guo B."/>
            <person name="Li C."/>
            <person name="Zhu Q."/>
            <person name="Hou X."/>
            <person name="Zhao Y."/>
            <person name="Wei S."/>
            <person name="Liu H."/>
            <person name="Liu A."/>
        </authorList>
    </citation>
    <scope>NUCLEOTIDE SEQUENCE [LARGE SCALE GENOMIC DNA]</scope>
    <source>
        <strain evidence="2 3">17A</strain>
    </source>
</reference>
<feature type="chain" id="PRO_5040829030" evidence="1">
    <location>
        <begin position="18"/>
        <end position="270"/>
    </location>
</feature>
<keyword evidence="3" id="KW-1185">Reference proteome</keyword>
<accession>A0A9X1KQ59</accession>